<dbReference type="PANTHER" id="PTHR43673:SF10">
    <property type="entry name" value="NADH DEHYDROGENASE_NAD(P)H NITROREDUCTASE XCC3605-RELATED"/>
    <property type="match status" value="1"/>
</dbReference>
<organism evidence="4 5">
    <name type="scientific">Candidatus Cryptobacteroides gallistercoris</name>
    <dbReference type="NCBI Taxonomy" id="2840765"/>
    <lineage>
        <taxon>Bacteria</taxon>
        <taxon>Pseudomonadati</taxon>
        <taxon>Bacteroidota</taxon>
        <taxon>Bacteroidia</taxon>
        <taxon>Bacteroidales</taxon>
        <taxon>Candidatus Cryptobacteroides</taxon>
    </lineage>
</organism>
<dbReference type="SUPFAM" id="SSF55469">
    <property type="entry name" value="FMN-dependent nitroreductase-like"/>
    <property type="match status" value="1"/>
</dbReference>
<dbReference type="PANTHER" id="PTHR43673">
    <property type="entry name" value="NAD(P)H NITROREDUCTASE YDGI-RELATED"/>
    <property type="match status" value="1"/>
</dbReference>
<proteinExistence type="inferred from homology"/>
<evidence type="ECO:0000259" key="3">
    <source>
        <dbReference type="Pfam" id="PF00881"/>
    </source>
</evidence>
<dbReference type="AlphaFoldDB" id="A0A940DN41"/>
<reference evidence="4" key="1">
    <citation type="submission" date="2020-10" db="EMBL/GenBank/DDBJ databases">
        <authorList>
            <person name="Gilroy R."/>
        </authorList>
    </citation>
    <scope>NUCLEOTIDE SEQUENCE</scope>
    <source>
        <strain evidence="4">F1-3629</strain>
    </source>
</reference>
<feature type="domain" description="Nitroreductase" evidence="3">
    <location>
        <begin position="9"/>
        <end position="63"/>
    </location>
</feature>
<evidence type="ECO:0000313" key="5">
    <source>
        <dbReference type="Proteomes" id="UP000771749"/>
    </source>
</evidence>
<dbReference type="InterPro" id="IPR029479">
    <property type="entry name" value="Nitroreductase"/>
</dbReference>
<keyword evidence="2" id="KW-0560">Oxidoreductase</keyword>
<name>A0A940DN41_9BACT</name>
<gene>
    <name evidence="4" type="ORF">IAC07_04755</name>
</gene>
<reference evidence="4" key="2">
    <citation type="journal article" date="2021" name="PeerJ">
        <title>Extensive microbial diversity within the chicken gut microbiome revealed by metagenomics and culture.</title>
        <authorList>
            <person name="Gilroy R."/>
            <person name="Ravi A."/>
            <person name="Getino M."/>
            <person name="Pursley I."/>
            <person name="Horton D.L."/>
            <person name="Alikhan N.F."/>
            <person name="Baker D."/>
            <person name="Gharbi K."/>
            <person name="Hall N."/>
            <person name="Watson M."/>
            <person name="Adriaenssens E.M."/>
            <person name="Foster-Nyarko E."/>
            <person name="Jarju S."/>
            <person name="Secka A."/>
            <person name="Antonio M."/>
            <person name="Oren A."/>
            <person name="Chaudhuri R.R."/>
            <person name="La Ragione R."/>
            <person name="Hildebrand F."/>
            <person name="Pallen M.J."/>
        </authorList>
    </citation>
    <scope>NUCLEOTIDE SEQUENCE</scope>
    <source>
        <strain evidence="4">F1-3629</strain>
    </source>
</reference>
<dbReference type="EMBL" id="JADIMJ010000070">
    <property type="protein sequence ID" value="MBO8454017.1"/>
    <property type="molecule type" value="Genomic_DNA"/>
</dbReference>
<sequence>MDFENLVQVRQSDRKYRAQPVEKEKIMKCLEAARLSPSACNSQPWKFIVVDSRQLLGQMADAACGTGMNKFTYQVPVMVAVVLEKMNVTARIGSMLKDKDYSMMDLGMAVEHFCLQAAELGLGTCIMGWFNEKKIASLLGVPRGKRIPLLISVGYPDSPTRQKIRKGMDEISSWNKY</sequence>
<evidence type="ECO:0000313" key="4">
    <source>
        <dbReference type="EMBL" id="MBO8454017.1"/>
    </source>
</evidence>
<dbReference type="InterPro" id="IPR000415">
    <property type="entry name" value="Nitroreductase-like"/>
</dbReference>
<dbReference type="Pfam" id="PF00881">
    <property type="entry name" value="Nitroreductase"/>
    <property type="match status" value="2"/>
</dbReference>
<protein>
    <submittedName>
        <fullName evidence="4">Nitroreductase family protein</fullName>
    </submittedName>
</protein>
<comment type="caution">
    <text evidence="4">The sequence shown here is derived from an EMBL/GenBank/DDBJ whole genome shotgun (WGS) entry which is preliminary data.</text>
</comment>
<dbReference type="Gene3D" id="3.40.109.10">
    <property type="entry name" value="NADH Oxidase"/>
    <property type="match status" value="1"/>
</dbReference>
<evidence type="ECO:0000256" key="2">
    <source>
        <dbReference type="ARBA" id="ARBA00023002"/>
    </source>
</evidence>
<evidence type="ECO:0000256" key="1">
    <source>
        <dbReference type="ARBA" id="ARBA00007118"/>
    </source>
</evidence>
<comment type="similarity">
    <text evidence="1">Belongs to the nitroreductase family.</text>
</comment>
<dbReference type="GO" id="GO:0016491">
    <property type="term" value="F:oxidoreductase activity"/>
    <property type="evidence" value="ECO:0007669"/>
    <property type="project" value="UniProtKB-KW"/>
</dbReference>
<dbReference type="Proteomes" id="UP000771749">
    <property type="component" value="Unassembled WGS sequence"/>
</dbReference>
<accession>A0A940DN41</accession>
<feature type="domain" description="Nitroreductase" evidence="3">
    <location>
        <begin position="69"/>
        <end position="155"/>
    </location>
</feature>